<dbReference type="InterPro" id="IPR035093">
    <property type="entry name" value="RelE/ParE_toxin_dom_sf"/>
</dbReference>
<dbReference type="SUPFAM" id="SSF143011">
    <property type="entry name" value="RelE-like"/>
    <property type="match status" value="1"/>
</dbReference>
<dbReference type="Gene3D" id="3.30.2310.20">
    <property type="entry name" value="RelE-like"/>
    <property type="match status" value="1"/>
</dbReference>
<protein>
    <recommendedName>
        <fullName evidence="3">Type II toxin-antitoxin system mRNA interferase toxin, RelE/StbE family</fullName>
    </recommendedName>
</protein>
<evidence type="ECO:0000313" key="2">
    <source>
        <dbReference type="Proteomes" id="UP000034543"/>
    </source>
</evidence>
<reference evidence="1 2" key="1">
    <citation type="journal article" date="2015" name="Nature">
        <title>rRNA introns, odd ribosomes, and small enigmatic genomes across a large radiation of phyla.</title>
        <authorList>
            <person name="Brown C.T."/>
            <person name="Hug L.A."/>
            <person name="Thomas B.C."/>
            <person name="Sharon I."/>
            <person name="Castelle C.J."/>
            <person name="Singh A."/>
            <person name="Wilkins M.J."/>
            <person name="Williams K.H."/>
            <person name="Banfield J.F."/>
        </authorList>
    </citation>
    <scope>NUCLEOTIDE SEQUENCE [LARGE SCALE GENOMIC DNA]</scope>
</reference>
<evidence type="ECO:0000313" key="1">
    <source>
        <dbReference type="EMBL" id="KKS85774.1"/>
    </source>
</evidence>
<organism evidence="1 2">
    <name type="scientific">Candidatus Gottesmanbacteria bacterium GW2011_GWA1_43_11</name>
    <dbReference type="NCBI Taxonomy" id="1618436"/>
    <lineage>
        <taxon>Bacteria</taxon>
        <taxon>Candidatus Gottesmaniibacteriota</taxon>
    </lineage>
</organism>
<dbReference type="EMBL" id="LCFB01000005">
    <property type="protein sequence ID" value="KKS85774.1"/>
    <property type="molecule type" value="Genomic_DNA"/>
</dbReference>
<comment type="caution">
    <text evidence="1">The sequence shown here is derived from an EMBL/GenBank/DDBJ whole genome shotgun (WGS) entry which is preliminary data.</text>
</comment>
<dbReference type="Proteomes" id="UP000034543">
    <property type="component" value="Unassembled WGS sequence"/>
</dbReference>
<proteinExistence type="predicted"/>
<dbReference type="AlphaFoldDB" id="A0A0G1CJV5"/>
<gene>
    <name evidence="1" type="ORF">UV59_C0005G0025</name>
</gene>
<evidence type="ECO:0008006" key="3">
    <source>
        <dbReference type="Google" id="ProtNLM"/>
    </source>
</evidence>
<accession>A0A0G1CJV5</accession>
<dbReference type="STRING" id="1618436.UV59_C0005G0025"/>
<sequence>MIKIRYTGQYQKLHAKYIELIPDLRKEVDKRVIWFQKNPDDTRLDNHPLTKRLKGKWAFSITDDIRIVYEWRNKTTVRFLIIGPHDLVYRKN</sequence>
<name>A0A0G1CJV5_9BACT</name>